<keyword evidence="3 6" id="KW-0833">Ubl conjugation pathway</keyword>
<dbReference type="SUPFAM" id="SSF54001">
    <property type="entry name" value="Cysteine proteinases"/>
    <property type="match status" value="1"/>
</dbReference>
<feature type="site" description="Transition state stabilizer" evidence="6">
    <location>
        <position position="157"/>
    </location>
</feature>
<dbReference type="GO" id="GO:0005737">
    <property type="term" value="C:cytoplasm"/>
    <property type="evidence" value="ECO:0007669"/>
    <property type="project" value="TreeGrafter"/>
</dbReference>
<evidence type="ECO:0000256" key="7">
    <source>
        <dbReference type="RuleBase" id="RU361215"/>
    </source>
</evidence>
<evidence type="ECO:0000256" key="2">
    <source>
        <dbReference type="ARBA" id="ARBA00022670"/>
    </source>
</evidence>
<feature type="domain" description="UCH catalytic" evidence="9">
    <location>
        <begin position="84"/>
        <end position="325"/>
    </location>
</feature>
<dbReference type="InterPro" id="IPR036959">
    <property type="entry name" value="Peptidase_C12_UCH_sf"/>
</dbReference>
<dbReference type="PROSITE" id="PS52048">
    <property type="entry name" value="UCH_DOMAIN"/>
    <property type="match status" value="1"/>
</dbReference>
<dbReference type="FunFam" id="3.40.532.10:FF:000010">
    <property type="entry name" value="Ubiquitin carboxyl-terminal hydrolase"/>
    <property type="match status" value="1"/>
</dbReference>
<keyword evidence="5 6" id="KW-0788">Thiol protease</keyword>
<evidence type="ECO:0000256" key="4">
    <source>
        <dbReference type="ARBA" id="ARBA00022801"/>
    </source>
</evidence>
<dbReference type="PRINTS" id="PR00707">
    <property type="entry name" value="UBCTHYDRLASE"/>
</dbReference>
<proteinExistence type="inferred from homology"/>
<evidence type="ECO:0000256" key="8">
    <source>
        <dbReference type="SAM" id="MobiDB-lite"/>
    </source>
</evidence>
<dbReference type="InterPro" id="IPR001578">
    <property type="entry name" value="Peptidase_C12_UCH"/>
</dbReference>
<evidence type="ECO:0000313" key="10">
    <source>
        <dbReference type="EMBL" id="KAK0384332.1"/>
    </source>
</evidence>
<evidence type="ECO:0000313" key="11">
    <source>
        <dbReference type="Proteomes" id="UP001175261"/>
    </source>
</evidence>
<dbReference type="Gene3D" id="3.40.532.10">
    <property type="entry name" value="Peptidase C12, ubiquitin carboxyl-terminal hydrolase"/>
    <property type="match status" value="1"/>
</dbReference>
<keyword evidence="4 6" id="KW-0378">Hydrolase</keyword>
<dbReference type="EMBL" id="JAPDFR010000008">
    <property type="protein sequence ID" value="KAK0384332.1"/>
    <property type="molecule type" value="Genomic_DNA"/>
</dbReference>
<dbReference type="GO" id="GO:0016579">
    <property type="term" value="P:protein deubiquitination"/>
    <property type="evidence" value="ECO:0007669"/>
    <property type="project" value="TreeGrafter"/>
</dbReference>
<feature type="active site" description="Nucleophile" evidence="6">
    <location>
        <position position="163"/>
    </location>
</feature>
<evidence type="ECO:0000256" key="6">
    <source>
        <dbReference type="PROSITE-ProRule" id="PRU01393"/>
    </source>
</evidence>
<dbReference type="GO" id="GO:0006511">
    <property type="term" value="P:ubiquitin-dependent protein catabolic process"/>
    <property type="evidence" value="ECO:0007669"/>
    <property type="project" value="UniProtKB-UniRule"/>
</dbReference>
<accession>A0AA39L4Z2</accession>
<comment type="similarity">
    <text evidence="6 7">Belongs to the peptidase C12 family.</text>
</comment>
<dbReference type="Pfam" id="PF01088">
    <property type="entry name" value="Peptidase_C12"/>
    <property type="match status" value="1"/>
</dbReference>
<dbReference type="PANTHER" id="PTHR10589">
    <property type="entry name" value="UBIQUITIN CARBOXYL-TERMINAL HYDROLASE"/>
    <property type="match status" value="1"/>
</dbReference>
<evidence type="ECO:0000256" key="5">
    <source>
        <dbReference type="ARBA" id="ARBA00022807"/>
    </source>
</evidence>
<dbReference type="EC" id="3.4.19.12" evidence="7"/>
<protein>
    <recommendedName>
        <fullName evidence="7">Ubiquitin carboxyl-terminal hydrolase</fullName>
        <ecNumber evidence="7">3.4.19.12</ecNumber>
    </recommendedName>
</protein>
<dbReference type="AlphaFoldDB" id="A0AA39L4Z2"/>
<dbReference type="InterPro" id="IPR038765">
    <property type="entry name" value="Papain-like_cys_pep_sf"/>
</dbReference>
<name>A0AA39L4Z2_SARSR</name>
<feature type="site" description="Important for enzyme activity" evidence="6">
    <location>
        <position position="279"/>
    </location>
</feature>
<evidence type="ECO:0000259" key="9">
    <source>
        <dbReference type="PROSITE" id="PS52048"/>
    </source>
</evidence>
<comment type="caution">
    <text evidence="10">The sequence shown here is derived from an EMBL/GenBank/DDBJ whole genome shotgun (WGS) entry which is preliminary data.</text>
</comment>
<organism evidence="10 11">
    <name type="scientific">Sarocladium strictum</name>
    <name type="common">Black bundle disease fungus</name>
    <name type="synonym">Acremonium strictum</name>
    <dbReference type="NCBI Taxonomy" id="5046"/>
    <lineage>
        <taxon>Eukaryota</taxon>
        <taxon>Fungi</taxon>
        <taxon>Dikarya</taxon>
        <taxon>Ascomycota</taxon>
        <taxon>Pezizomycotina</taxon>
        <taxon>Sordariomycetes</taxon>
        <taxon>Hypocreomycetidae</taxon>
        <taxon>Hypocreales</taxon>
        <taxon>Sarocladiaceae</taxon>
        <taxon>Sarocladium</taxon>
    </lineage>
</organism>
<keyword evidence="2 6" id="KW-0645">Protease</keyword>
<reference evidence="10" key="1">
    <citation type="submission" date="2022-10" db="EMBL/GenBank/DDBJ databases">
        <title>Determination and structural analysis of whole genome sequence of Sarocladium strictum F4-1.</title>
        <authorList>
            <person name="Hu L."/>
            <person name="Jiang Y."/>
        </authorList>
    </citation>
    <scope>NUCLEOTIDE SEQUENCE</scope>
    <source>
        <strain evidence="10">F4-1</strain>
    </source>
</reference>
<evidence type="ECO:0000256" key="3">
    <source>
        <dbReference type="ARBA" id="ARBA00022786"/>
    </source>
</evidence>
<dbReference type="PANTHER" id="PTHR10589:SF29">
    <property type="entry name" value="UBIQUITIN CARBOXYL-TERMINAL HYDROLASE"/>
    <property type="match status" value="1"/>
</dbReference>
<comment type="catalytic activity">
    <reaction evidence="1 6 7">
        <text>Thiol-dependent hydrolysis of ester, thioester, amide, peptide and isopeptide bonds formed by the C-terminal Gly of ubiquitin (a 76-residue protein attached to proteins as an intracellular targeting signal).</text>
        <dbReference type="EC" id="3.4.19.12"/>
    </reaction>
</comment>
<evidence type="ECO:0000256" key="1">
    <source>
        <dbReference type="ARBA" id="ARBA00000707"/>
    </source>
</evidence>
<sequence length="470" mass="52328">MTDITKTPKLIASSRRSRRLALESPMESSKPVTTAGEAIASFEPRRNPKRKTSEANTSALNLPADLLTAVYEPLADGEREDWEGWVELESDPASFSYILNELGVKGVEVQELFSIDQDSLNLLPKPVHGLIFLFQYQPEHVIDDESTQGDGVWFANQTSHNACATVALLNIAMNTEGVQLGEKLREFKAQTMPLSPPLRGDRITVNSFIRSKHNSFASRIDLLDADLGLESDFLAAERMSKRRASPKKGKGKSGLRRGEEYAFHFIAYVAAKGSVWELDGLRPQPNKLGPITTEDWTTVATPQIEARIMQYAESQLAFNLLALCQTPQAAQRQRIVESVASLRYIRSYMSPVQEFERLISGEELPLDVTNPSQLAQYDLQPTDVDESAALPSVVEKLRAQSLEVNDAYELYHNLTQRARQAMASYNAERSNEGQGPECLRTMKAPWSPAIHRLLTALAEKDALIGLLRNS</sequence>
<feature type="active site" description="Proton donor" evidence="6">
    <location>
        <position position="264"/>
    </location>
</feature>
<keyword evidence="11" id="KW-1185">Reference proteome</keyword>
<dbReference type="Proteomes" id="UP001175261">
    <property type="component" value="Unassembled WGS sequence"/>
</dbReference>
<feature type="region of interest" description="Disordered" evidence="8">
    <location>
        <begin position="14"/>
        <end position="58"/>
    </location>
</feature>
<dbReference type="GO" id="GO:0004843">
    <property type="term" value="F:cysteine-type deubiquitinase activity"/>
    <property type="evidence" value="ECO:0007669"/>
    <property type="project" value="UniProtKB-UniRule"/>
</dbReference>
<gene>
    <name evidence="10" type="ORF">NLU13_8419</name>
</gene>